<evidence type="ECO:0000313" key="1">
    <source>
        <dbReference type="EMBL" id="JAH18817.1"/>
    </source>
</evidence>
<dbReference type="EMBL" id="GBXM01089760">
    <property type="protein sequence ID" value="JAH18817.1"/>
    <property type="molecule type" value="Transcribed_RNA"/>
</dbReference>
<reference evidence="1" key="1">
    <citation type="submission" date="2014-11" db="EMBL/GenBank/DDBJ databases">
        <authorList>
            <person name="Amaro Gonzalez C."/>
        </authorList>
    </citation>
    <scope>NUCLEOTIDE SEQUENCE</scope>
</reference>
<protein>
    <submittedName>
        <fullName evidence="1">Uncharacterized protein</fullName>
    </submittedName>
</protein>
<name>A0A0E9QQT2_ANGAN</name>
<accession>A0A0E9QQT2</accession>
<reference evidence="1" key="2">
    <citation type="journal article" date="2015" name="Fish Shellfish Immunol.">
        <title>Early steps in the European eel (Anguilla anguilla)-Vibrio vulnificus interaction in the gills: Role of the RtxA13 toxin.</title>
        <authorList>
            <person name="Callol A."/>
            <person name="Pajuelo D."/>
            <person name="Ebbesson L."/>
            <person name="Teles M."/>
            <person name="MacKenzie S."/>
            <person name="Amaro C."/>
        </authorList>
    </citation>
    <scope>NUCLEOTIDE SEQUENCE</scope>
</reference>
<organism evidence="1">
    <name type="scientific">Anguilla anguilla</name>
    <name type="common">European freshwater eel</name>
    <name type="synonym">Muraena anguilla</name>
    <dbReference type="NCBI Taxonomy" id="7936"/>
    <lineage>
        <taxon>Eukaryota</taxon>
        <taxon>Metazoa</taxon>
        <taxon>Chordata</taxon>
        <taxon>Craniata</taxon>
        <taxon>Vertebrata</taxon>
        <taxon>Euteleostomi</taxon>
        <taxon>Actinopterygii</taxon>
        <taxon>Neopterygii</taxon>
        <taxon>Teleostei</taxon>
        <taxon>Anguilliformes</taxon>
        <taxon>Anguillidae</taxon>
        <taxon>Anguilla</taxon>
    </lineage>
</organism>
<proteinExistence type="predicted"/>
<sequence length="58" mass="6826">MFSRALNKLLQVLWKGISRFALKSTHIYNVRHSGAWELKDKIYPHEPNICCLNKLDEV</sequence>
<dbReference type="AlphaFoldDB" id="A0A0E9QQT2"/>